<name>A0AC61MY90_9FIRM</name>
<evidence type="ECO:0000313" key="1">
    <source>
        <dbReference type="EMBL" id="QUC67957.1"/>
    </source>
</evidence>
<protein>
    <submittedName>
        <fullName evidence="1">Trk system potassium transporter TrkA</fullName>
    </submittedName>
</protein>
<reference evidence="1" key="1">
    <citation type="submission" date="2021-01" db="EMBL/GenBank/DDBJ databases">
        <title>Complete genome sequence of Clostridiales bacterium R-7.</title>
        <authorList>
            <person name="Mahoney-Kurpe S.C."/>
            <person name="Palevich N."/>
            <person name="Koike S."/>
            <person name="Moon C.D."/>
            <person name="Attwood G.T."/>
        </authorList>
    </citation>
    <scope>NUCLEOTIDE SEQUENCE</scope>
    <source>
        <strain evidence="1">R-7</strain>
    </source>
</reference>
<evidence type="ECO:0000313" key="2">
    <source>
        <dbReference type="Proteomes" id="UP000682782"/>
    </source>
</evidence>
<sequence>MRIIVIGAGKVGYTLAEHLIAEEHDVIIIDKDDEVIERCSGSLDALCIKGNGANAKVLLDAGVDKANIVIASTESDESNMLACLISKRLGANYTIARIRDPEFNESQMLLQNELGIDVAINPERATALEISRLLRYPFAGSIESFAKGLVEMVEFRAQEEDCFIGIPMRDLSGKIPRLPRILYAMVERNNTVMIPGGDFKIMPGDKVFVSGDMMTITEYFRFLGRNKHKVRSVMLLGGGRISYYLSRLIVPMGIHVTLFEINPVKARSLSEQLPKVDVIVGDGTDQDLLEEQGLSQMDAFVSLSNRDEENLISGMHASRSGVPKVIAKNSRLAYQEILNDLGLDSVISPQFITSSTILRYVRARENSNGTKIERLYRLVGGKAEAIEFIARKGDSYIGIPLKKLTMKTGSLVSIIVHQGKIIVPFGNDHIEENDHVVIISVESGISDLNEVLYK</sequence>
<gene>
    <name evidence="1" type="primary">trkA</name>
    <name evidence="1" type="ORF">JYE49_04445</name>
</gene>
<organism evidence="1 2">
    <name type="scientific">Aristaeella hokkaidonensis</name>
    <dbReference type="NCBI Taxonomy" id="3046382"/>
    <lineage>
        <taxon>Bacteria</taxon>
        <taxon>Bacillati</taxon>
        <taxon>Bacillota</taxon>
        <taxon>Clostridia</taxon>
        <taxon>Eubacteriales</taxon>
        <taxon>Aristaeellaceae</taxon>
        <taxon>Aristaeella</taxon>
    </lineage>
</organism>
<accession>A0AC61MY90</accession>
<dbReference type="Proteomes" id="UP000682782">
    <property type="component" value="Chromosome"/>
</dbReference>
<proteinExistence type="predicted"/>
<dbReference type="EMBL" id="CP068393">
    <property type="protein sequence ID" value="QUC67957.1"/>
    <property type="molecule type" value="Genomic_DNA"/>
</dbReference>
<keyword evidence="2" id="KW-1185">Reference proteome</keyword>